<dbReference type="Pfam" id="PF05402">
    <property type="entry name" value="PqqD"/>
    <property type="match status" value="1"/>
</dbReference>
<keyword evidence="1" id="KW-0472">Membrane</keyword>
<feature type="transmembrane region" description="Helical" evidence="1">
    <location>
        <begin position="397"/>
        <end position="417"/>
    </location>
</feature>
<dbReference type="PANTHER" id="PTHR13325">
    <property type="entry name" value="PROTEASE M50 MEMBRANE-BOUND TRANSCRIPTION FACTOR SITE 2 PROTEASE"/>
    <property type="match status" value="1"/>
</dbReference>
<keyword evidence="1" id="KW-0812">Transmembrane</keyword>
<dbReference type="OrthoDB" id="9759690at2"/>
<evidence type="ECO:0000313" key="3">
    <source>
        <dbReference type="Proteomes" id="UP000199518"/>
    </source>
</evidence>
<evidence type="ECO:0000313" key="2">
    <source>
        <dbReference type="EMBL" id="SFI18650.1"/>
    </source>
</evidence>
<name>A0A1I3G587_9PLAN</name>
<keyword evidence="3" id="KW-1185">Reference proteome</keyword>
<dbReference type="GO" id="GO:0004222">
    <property type="term" value="F:metalloendopeptidase activity"/>
    <property type="evidence" value="ECO:0007669"/>
    <property type="project" value="InterPro"/>
</dbReference>
<feature type="transmembrane region" description="Helical" evidence="1">
    <location>
        <begin position="158"/>
        <end position="178"/>
    </location>
</feature>
<organism evidence="2 3">
    <name type="scientific">Planctomicrobium piriforme</name>
    <dbReference type="NCBI Taxonomy" id="1576369"/>
    <lineage>
        <taxon>Bacteria</taxon>
        <taxon>Pseudomonadati</taxon>
        <taxon>Planctomycetota</taxon>
        <taxon>Planctomycetia</taxon>
        <taxon>Planctomycetales</taxon>
        <taxon>Planctomycetaceae</taxon>
        <taxon>Planctomicrobium</taxon>
    </lineage>
</organism>
<gene>
    <name evidence="2" type="ORF">SAMN05421753_106192</name>
</gene>
<dbReference type="RefSeq" id="WP_092049628.1">
    <property type="nucleotide sequence ID" value="NZ_FOQD01000006.1"/>
</dbReference>
<dbReference type="Gene3D" id="1.10.10.1150">
    <property type="entry name" value="Coenzyme PQQ synthesis protein D (PqqD)"/>
    <property type="match status" value="1"/>
</dbReference>
<feature type="transmembrane region" description="Helical" evidence="1">
    <location>
        <begin position="261"/>
        <end position="283"/>
    </location>
</feature>
<dbReference type="GO" id="GO:0016020">
    <property type="term" value="C:membrane"/>
    <property type="evidence" value="ECO:0007669"/>
    <property type="project" value="InterPro"/>
</dbReference>
<dbReference type="InterPro" id="IPR001193">
    <property type="entry name" value="MBTPS2"/>
</dbReference>
<feature type="transmembrane region" description="Helical" evidence="1">
    <location>
        <begin position="437"/>
        <end position="459"/>
    </location>
</feature>
<keyword evidence="1" id="KW-1133">Transmembrane helix</keyword>
<accession>A0A1I3G587</accession>
<keyword evidence="2" id="KW-0378">Hydrolase</keyword>
<dbReference type="Gene3D" id="2.40.30.170">
    <property type="match status" value="1"/>
</dbReference>
<keyword evidence="2" id="KW-0645">Protease</keyword>
<feature type="transmembrane region" description="Helical" evidence="1">
    <location>
        <begin position="366"/>
        <end position="391"/>
    </location>
</feature>
<keyword evidence="2" id="KW-0482">Metalloprotease</keyword>
<dbReference type="EMBL" id="FOQD01000006">
    <property type="protein sequence ID" value="SFI18650.1"/>
    <property type="molecule type" value="Genomic_DNA"/>
</dbReference>
<dbReference type="STRING" id="1576369.SAMN05421753_106192"/>
<evidence type="ECO:0000256" key="1">
    <source>
        <dbReference type="SAM" id="Phobius"/>
    </source>
</evidence>
<dbReference type="GO" id="GO:0031293">
    <property type="term" value="P:membrane protein intracellular domain proteolysis"/>
    <property type="evidence" value="ECO:0007669"/>
    <property type="project" value="TreeGrafter"/>
</dbReference>
<dbReference type="InterPro" id="IPR041881">
    <property type="entry name" value="PqqD_sf"/>
</dbReference>
<protein>
    <submittedName>
        <fullName evidence="2">Putative peptide zinc metalloprotease protein</fullName>
    </submittedName>
</protein>
<dbReference type="Proteomes" id="UP000199518">
    <property type="component" value="Unassembled WGS sequence"/>
</dbReference>
<proteinExistence type="predicted"/>
<dbReference type="InterPro" id="IPR008792">
    <property type="entry name" value="PQQD"/>
</dbReference>
<sequence length="743" mass="84807">MQQQQATNAAIIPSTQRPLPLRCRADLVVEQILYQDVAYPVIKDPIGLKYYRLQPEQFGILSLLDGQRSLEDLRDDLQAQFPTTHITPADVQSLVTDLHEKGLLISDRLGQGQSALKRHRQEQLKKLRQTLMNPLYLRLPGWDPDATLKKLNPWCGWLFDWPAILVCMLFVATSWLFVAVRFDEIRQRLPEFQQFFGWPNLIFLWITMAATKILHEFGHGLSCKRYGGECHSMGIMLLVFSPTLYCDVTDSWMMKNKWHRIIIGAAGMYIEMILAAFAILFWYGSQPGLLNNLALNVFFISTVTTVIFNANPLLKYDGYYILSDYLEIPNLTSKASKMLSQTFAWTVFGIDMPTDPFMPTSGKGWFILYAIASAIYRWVVLFGITLFLYTVLKPYRLQSLGIAMAVFSVCGVIFGLFYQLFQMLSAPRIDPMSRVRVAVAIVLLGGLVTGVLMLPVPWYEEAAFYLEPVNVHHVYSSTPGFLDQIHVAPDQTVQPGQPLLTLESPELSDKIDELTEQRSAQAVEPQLYRALKDPDSQLLAERRLETMDQEISDLQLQHQQTRVVAPIAGKVIAPPRLPVPTIDQTRRQLPTWHGTPLEHENLRAYLDEGTHLCSIAPEDDYQAILLIQQSDRGDLKPGDHVRLKLDLFPNQTITGVITDFSDRDLEYAPASLSNKYGGPLATVTDAQGREKLNNRVYQATVKLDVPPEALRTGMRGRMRFIVSERTLYDWLWRWFRQTFHFHL</sequence>
<dbReference type="AlphaFoldDB" id="A0A1I3G587"/>
<dbReference type="GO" id="GO:0005737">
    <property type="term" value="C:cytoplasm"/>
    <property type="evidence" value="ECO:0007669"/>
    <property type="project" value="TreeGrafter"/>
</dbReference>
<dbReference type="PANTHER" id="PTHR13325:SF3">
    <property type="entry name" value="MEMBRANE-BOUND TRANSCRIPTION FACTOR SITE-2 PROTEASE"/>
    <property type="match status" value="1"/>
</dbReference>
<feature type="transmembrane region" description="Helical" evidence="1">
    <location>
        <begin position="289"/>
        <end position="310"/>
    </location>
</feature>
<reference evidence="3" key="1">
    <citation type="submission" date="2016-10" db="EMBL/GenBank/DDBJ databases">
        <authorList>
            <person name="Varghese N."/>
            <person name="Submissions S."/>
        </authorList>
    </citation>
    <scope>NUCLEOTIDE SEQUENCE [LARGE SCALE GENOMIC DNA]</scope>
    <source>
        <strain evidence="3">DSM 26348</strain>
    </source>
</reference>